<feature type="compositionally biased region" description="Basic and acidic residues" evidence="1">
    <location>
        <begin position="355"/>
        <end position="378"/>
    </location>
</feature>
<reference evidence="3" key="3">
    <citation type="submission" date="2025-08" db="UniProtKB">
        <authorList>
            <consortium name="RefSeq"/>
        </authorList>
    </citation>
    <scope>IDENTIFICATION</scope>
    <source>
        <strain evidence="3">NI907</strain>
    </source>
</reference>
<feature type="region of interest" description="Disordered" evidence="1">
    <location>
        <begin position="465"/>
        <end position="490"/>
    </location>
</feature>
<proteinExistence type="predicted"/>
<organism evidence="2 3">
    <name type="scientific">Pyricularia grisea</name>
    <name type="common">Crabgrass-specific blast fungus</name>
    <name type="synonym">Magnaporthe grisea</name>
    <dbReference type="NCBI Taxonomy" id="148305"/>
    <lineage>
        <taxon>Eukaryota</taxon>
        <taxon>Fungi</taxon>
        <taxon>Dikarya</taxon>
        <taxon>Ascomycota</taxon>
        <taxon>Pezizomycotina</taxon>
        <taxon>Sordariomycetes</taxon>
        <taxon>Sordariomycetidae</taxon>
        <taxon>Magnaporthales</taxon>
        <taxon>Pyriculariaceae</taxon>
        <taxon>Pyricularia</taxon>
    </lineage>
</organism>
<feature type="region of interest" description="Disordered" evidence="1">
    <location>
        <begin position="256"/>
        <end position="315"/>
    </location>
</feature>
<evidence type="ECO:0000313" key="3">
    <source>
        <dbReference type="RefSeq" id="XP_030977873.1"/>
    </source>
</evidence>
<feature type="region of interest" description="Disordered" evidence="1">
    <location>
        <begin position="329"/>
        <end position="348"/>
    </location>
</feature>
<feature type="compositionally biased region" description="Low complexity" evidence="1">
    <location>
        <begin position="403"/>
        <end position="437"/>
    </location>
</feature>
<evidence type="ECO:0000256" key="1">
    <source>
        <dbReference type="SAM" id="MobiDB-lite"/>
    </source>
</evidence>
<name>A0A6P8ASI8_PYRGI</name>
<keyword evidence="2" id="KW-1185">Reference proteome</keyword>
<protein>
    <submittedName>
        <fullName evidence="3">Uncharacterized protein</fullName>
    </submittedName>
</protein>
<evidence type="ECO:0000313" key="2">
    <source>
        <dbReference type="Proteomes" id="UP000515153"/>
    </source>
</evidence>
<feature type="compositionally biased region" description="Basic and acidic residues" evidence="1">
    <location>
        <begin position="469"/>
        <end position="480"/>
    </location>
</feature>
<reference evidence="3" key="2">
    <citation type="submission" date="2019-10" db="EMBL/GenBank/DDBJ databases">
        <authorList>
            <consortium name="NCBI Genome Project"/>
        </authorList>
    </citation>
    <scope>NUCLEOTIDE SEQUENCE</scope>
    <source>
        <strain evidence="3">NI907</strain>
    </source>
</reference>
<reference evidence="3" key="1">
    <citation type="journal article" date="2019" name="Mol. Biol. Evol.">
        <title>Blast fungal genomes show frequent chromosomal changes, gene gains and losses, and effector gene turnover.</title>
        <authorList>
            <person name="Gomez Luciano L.B."/>
            <person name="Jason Tsai I."/>
            <person name="Chuma I."/>
            <person name="Tosa Y."/>
            <person name="Chen Y.H."/>
            <person name="Li J.Y."/>
            <person name="Li M.Y."/>
            <person name="Jade Lu M.Y."/>
            <person name="Nakayashiki H."/>
            <person name="Li W.H."/>
        </authorList>
    </citation>
    <scope>NUCLEOTIDE SEQUENCE</scope>
    <source>
        <strain evidence="3">NI907</strain>
    </source>
</reference>
<dbReference type="Proteomes" id="UP000515153">
    <property type="component" value="Unplaced"/>
</dbReference>
<dbReference type="RefSeq" id="XP_030977873.1">
    <property type="nucleotide sequence ID" value="XM_031129534.1"/>
</dbReference>
<feature type="region of interest" description="Disordered" evidence="1">
    <location>
        <begin position="355"/>
        <end position="452"/>
    </location>
</feature>
<accession>A0A6P8ASI8</accession>
<dbReference type="AlphaFoldDB" id="A0A6P8ASI8"/>
<sequence>MLDENLPSFQFRPSSDNPDAVVLFFTQNGSEPEPEYVFKRADPISQPACRGNYAAAIVDPYQPGVVYGEVLVAPEWTQPTLSAAEIRAQNGAAAPSSPVVPDAFLVQLYNPDQSVAFKMFGSSGWGKSGGWEFEIPSRSFRMPSASQLDRQQADATVVSDIAPKVMFKWKRDGRLSKDMTCYMSGRSLGRHKSKEPDITIAFLKQGRDPTLTIYEPNMRRVDVEDRKGLDLVLLLGAAVIRDLYLVPRQDPFNMMTETGGRLRKNSRPTAPLAAPTNGGGPVMSGAIASNNIPTTTPTAMSSTTPPSRPPTGPATQAEIDAETARLKAMVEQEEREAEERARREAEEQRRIQEMLEQEERRERQRREAEIAAETERLRQMYGTEGQDLPSARPNLPPRPADPRPGSAGPSSSAQPSLSSWWRGGGTPQQPGGQSSFQGGVGGGSSSVANRLSTNPYVHNAAASVSGFFNRERDRRGEEGKKVRKKRSVHF</sequence>
<dbReference type="GeneID" id="41964442"/>
<gene>
    <name evidence="3" type="ORF">PgNI_09552</name>
</gene>
<feature type="compositionally biased region" description="Low complexity" evidence="1">
    <location>
        <begin position="293"/>
        <end position="305"/>
    </location>
</feature>
<feature type="compositionally biased region" description="Basic residues" evidence="1">
    <location>
        <begin position="481"/>
        <end position="490"/>
    </location>
</feature>
<dbReference type="KEGG" id="pgri:PgNI_09552"/>